<gene>
    <name evidence="1" type="ORF">PHMEG_0005716</name>
</gene>
<evidence type="ECO:0000313" key="1">
    <source>
        <dbReference type="EMBL" id="OWZ19941.1"/>
    </source>
</evidence>
<dbReference type="AlphaFoldDB" id="A0A225WQR7"/>
<name>A0A225WQR7_9STRA</name>
<sequence length="395" mass="43045">MPPTSACAPCPGRETGSPIPVSIPQRVLIAQFKRCNYNEFDINSRGLLACAFAVNACAPLWHTNRTCARPLHVRFLIDNILRSHGNPAWHIPGDENTAEDVGPWQWQSASHATRFAAVIAGWTHAIPRPASPSWNWTGATSARALRCRVIIQDLLTGVHHLETLVLSTRHPMVTEPPDGRKVRVISEFIIYGAQHGFASRGPAQSSTIKSTLCGTRYFFTATGRDFPVGHPQIRILLKGVKRFDLPRERKTPVSVALLEMCAMDLNLHDPTDQALWVVLRLAFFFLLRRSEIVATTSTWSCWFALNAAAIAVIDALGCPTANPGAASAVCIRLPGSNTNQTGASVTRMLGRSGNPLLCPLLRALLLLKSRGLLPMTIPAAVYTDSTDAPQIVSAE</sequence>
<evidence type="ECO:0000313" key="2">
    <source>
        <dbReference type="Proteomes" id="UP000198211"/>
    </source>
</evidence>
<protein>
    <submittedName>
        <fullName evidence="1">Uncharacterized protein</fullName>
    </submittedName>
</protein>
<proteinExistence type="predicted"/>
<accession>A0A225WQR7</accession>
<comment type="caution">
    <text evidence="1">The sequence shown here is derived from an EMBL/GenBank/DDBJ whole genome shotgun (WGS) entry which is preliminary data.</text>
</comment>
<keyword evidence="2" id="KW-1185">Reference proteome</keyword>
<organism evidence="1 2">
    <name type="scientific">Phytophthora megakarya</name>
    <dbReference type="NCBI Taxonomy" id="4795"/>
    <lineage>
        <taxon>Eukaryota</taxon>
        <taxon>Sar</taxon>
        <taxon>Stramenopiles</taxon>
        <taxon>Oomycota</taxon>
        <taxon>Peronosporomycetes</taxon>
        <taxon>Peronosporales</taxon>
        <taxon>Peronosporaceae</taxon>
        <taxon>Phytophthora</taxon>
    </lineage>
</organism>
<dbReference type="Proteomes" id="UP000198211">
    <property type="component" value="Unassembled WGS sequence"/>
</dbReference>
<reference evidence="2" key="1">
    <citation type="submission" date="2017-03" db="EMBL/GenBank/DDBJ databases">
        <title>Phytopthora megakarya and P. palmivora, two closely related causual agents of cacao black pod achieved similar genome size and gene model numbers by different mechanisms.</title>
        <authorList>
            <person name="Ali S."/>
            <person name="Shao J."/>
            <person name="Larry D.J."/>
            <person name="Kronmiller B."/>
            <person name="Shen D."/>
            <person name="Strem M.D."/>
            <person name="Melnick R.L."/>
            <person name="Guiltinan M.J."/>
            <person name="Tyler B.M."/>
            <person name="Meinhardt L.W."/>
            <person name="Bailey B.A."/>
        </authorList>
    </citation>
    <scope>NUCLEOTIDE SEQUENCE [LARGE SCALE GENOMIC DNA]</scope>
    <source>
        <strain evidence="2">zdho120</strain>
    </source>
</reference>
<dbReference type="EMBL" id="NBNE01000381">
    <property type="protein sequence ID" value="OWZ19941.1"/>
    <property type="molecule type" value="Genomic_DNA"/>
</dbReference>
<dbReference type="OrthoDB" id="6771932at2759"/>